<evidence type="ECO:0000313" key="2">
    <source>
        <dbReference type="Proteomes" id="UP001637618"/>
    </source>
</evidence>
<sequence>MFLELILKICIQTQQFFRRKDGASAIEYVVIVSIVALVLLTYGNTLGNAITSFFGRIVTGISVGS</sequence>
<protein>
    <submittedName>
        <fullName evidence="1">Flp family type IVb pilin</fullName>
    </submittedName>
</protein>
<comment type="caution">
    <text evidence="1">The sequence shown here is derived from an EMBL/GenBank/DDBJ whole genome shotgun (WGS) entry which is preliminary data.</text>
</comment>
<dbReference type="Proteomes" id="UP001637618">
    <property type="component" value="Unassembled WGS sequence"/>
</dbReference>
<dbReference type="EMBL" id="JAPEQY010000004">
    <property type="protein sequence ID" value="MFO2477247.1"/>
    <property type="molecule type" value="Genomic_DNA"/>
</dbReference>
<reference evidence="1" key="1">
    <citation type="submission" date="2022-11" db="EMBL/GenBank/DDBJ databases">
        <title>Draft genome sequences of strains of Pseudomonas imrae sp. nov.</title>
        <authorList>
            <person name="Salva Serra F."/>
            <person name="Nimje P."/>
            <person name="Moore E.R.B."/>
            <person name="Marathe N.P."/>
        </authorList>
    </citation>
    <scope>NUCLEOTIDE SEQUENCE</scope>
    <source>
        <strain evidence="1">15FMM2</strain>
    </source>
</reference>
<evidence type="ECO:0000313" key="1">
    <source>
        <dbReference type="EMBL" id="MFO2477247.1"/>
    </source>
</evidence>
<proteinExistence type="predicted"/>
<name>A0ACC7PEX9_9PSED</name>
<accession>A0ACC7PEX9</accession>
<keyword evidence="2" id="KW-1185">Reference proteome</keyword>
<organism evidence="1 2">
    <name type="scientific">Pseudomonas imrae</name>
    <dbReference type="NCBI Taxonomy" id="2992837"/>
    <lineage>
        <taxon>Bacteria</taxon>
        <taxon>Pseudomonadati</taxon>
        <taxon>Pseudomonadota</taxon>
        <taxon>Gammaproteobacteria</taxon>
        <taxon>Pseudomonadales</taxon>
        <taxon>Pseudomonadaceae</taxon>
        <taxon>Pseudomonas</taxon>
    </lineage>
</organism>
<gene>
    <name evidence="1" type="ORF">OOJ96_07480</name>
</gene>